<dbReference type="EMBL" id="BMER01000002">
    <property type="protein sequence ID" value="GGG89581.1"/>
    <property type="molecule type" value="Genomic_DNA"/>
</dbReference>
<dbReference type="Proteomes" id="UP000660862">
    <property type="component" value="Unassembled WGS sequence"/>
</dbReference>
<reference evidence="2" key="2">
    <citation type="submission" date="2020-09" db="EMBL/GenBank/DDBJ databases">
        <authorList>
            <person name="Sun Q."/>
            <person name="Zhou Y."/>
        </authorList>
    </citation>
    <scope>NUCLEOTIDE SEQUENCE</scope>
    <source>
        <strain evidence="2">CGMCC 1.12195</strain>
    </source>
</reference>
<dbReference type="AlphaFoldDB" id="A0A917HUH4"/>
<feature type="chain" id="PRO_5037506137" description="Glycoside hydrolase family 57 N-terminal domain-containing protein" evidence="1">
    <location>
        <begin position="28"/>
        <end position="534"/>
    </location>
</feature>
<accession>A0A917HUH4</accession>
<protein>
    <recommendedName>
        <fullName evidence="4">Glycoside hydrolase family 57 N-terminal domain-containing protein</fullName>
    </recommendedName>
</protein>
<organism evidence="2 3">
    <name type="scientific">Parapedobacter pyrenivorans</name>
    <dbReference type="NCBI Taxonomy" id="1305674"/>
    <lineage>
        <taxon>Bacteria</taxon>
        <taxon>Pseudomonadati</taxon>
        <taxon>Bacteroidota</taxon>
        <taxon>Sphingobacteriia</taxon>
        <taxon>Sphingobacteriales</taxon>
        <taxon>Sphingobacteriaceae</taxon>
        <taxon>Parapedobacter</taxon>
    </lineage>
</organism>
<reference evidence="2" key="1">
    <citation type="journal article" date="2014" name="Int. J. Syst. Evol. Microbiol.">
        <title>Complete genome sequence of Corynebacterium casei LMG S-19264T (=DSM 44701T), isolated from a smear-ripened cheese.</title>
        <authorList>
            <consortium name="US DOE Joint Genome Institute (JGI-PGF)"/>
            <person name="Walter F."/>
            <person name="Albersmeier A."/>
            <person name="Kalinowski J."/>
            <person name="Ruckert C."/>
        </authorList>
    </citation>
    <scope>NUCLEOTIDE SEQUENCE</scope>
    <source>
        <strain evidence="2">CGMCC 1.12195</strain>
    </source>
</reference>
<evidence type="ECO:0000313" key="2">
    <source>
        <dbReference type="EMBL" id="GGG89581.1"/>
    </source>
</evidence>
<name>A0A917HUH4_9SPHI</name>
<dbReference type="RefSeq" id="WP_188506357.1">
    <property type="nucleotide sequence ID" value="NZ_BMER01000002.1"/>
</dbReference>
<proteinExistence type="predicted"/>
<keyword evidence="1" id="KW-0732">Signal</keyword>
<evidence type="ECO:0000313" key="3">
    <source>
        <dbReference type="Proteomes" id="UP000660862"/>
    </source>
</evidence>
<keyword evidence="3" id="KW-1185">Reference proteome</keyword>
<comment type="caution">
    <text evidence="2">The sequence shown here is derived from an EMBL/GenBank/DDBJ whole genome shotgun (WGS) entry which is preliminary data.</text>
</comment>
<evidence type="ECO:0008006" key="4">
    <source>
        <dbReference type="Google" id="ProtNLM"/>
    </source>
</evidence>
<gene>
    <name evidence="2" type="ORF">GCM10007415_24720</name>
</gene>
<sequence>MKKSLLKIAFHWLAGACLLASGPGAKGQTGTSETGKMVGMYIHQHWSYNYPYAARTWTLHDWVGYIDGLGRLGYNTVVIWPMLETMPNPLTVSDSVYLAKIAQVIDTAQQRYRMRVYIVMCPNVAVKNEEATKYTFENRPFFQTDDRVDPADPVAFGKLMAWREQLFQPLAAANGVVVIDSDPGGYPNATNLEYVYLLSAHRTMLDRLRPGIELQYWTHFGWEAYSRFYAEGILEVANQQEIRDVITLLAKQNDEPWGIWGSRYENDIVEIARSVGMEDRVTTFKYGAIEREPSFPFTLYNQDTTYRAGMDVGNRGIIGNAQTHAVQLPNTFMFARAARGLPATEVDFEAFADDLVPGQGEWIVAGWKALQGGDPIGMTRMADRLDLLAATDLKKGPLSGLVFGNPARFVNDLALQLRAMGAICKFIRIAEERTEDRAALRAALQELIIHFEGWQRVHGFSGNPRSPHIPGKMEALMLALKRMDNDKLNALIGYRDIGNMPGTPGPEKVKRYMREMETFTPRLIQAMKAALNDR</sequence>
<feature type="signal peptide" evidence="1">
    <location>
        <begin position="1"/>
        <end position="27"/>
    </location>
</feature>
<evidence type="ECO:0000256" key="1">
    <source>
        <dbReference type="SAM" id="SignalP"/>
    </source>
</evidence>